<evidence type="ECO:0000256" key="4">
    <source>
        <dbReference type="ARBA" id="ARBA00022692"/>
    </source>
</evidence>
<comment type="subcellular location">
    <subcellularLocation>
        <location evidence="1">Mitochondrion inner membrane</location>
        <topology evidence="1">Single-pass membrane protein</topology>
    </subcellularLocation>
    <subcellularLocation>
        <location evidence="2">Mitochondrion intermembrane space</location>
    </subcellularLocation>
</comment>
<evidence type="ECO:0000256" key="2">
    <source>
        <dbReference type="ARBA" id="ARBA00004569"/>
    </source>
</evidence>
<evidence type="ECO:0000256" key="15">
    <source>
        <dbReference type="ARBA" id="ARBA00023136"/>
    </source>
</evidence>
<evidence type="ECO:0000256" key="9">
    <source>
        <dbReference type="ARBA" id="ARBA00022946"/>
    </source>
</evidence>
<keyword evidence="13" id="KW-0496">Mitochondrion</keyword>
<keyword evidence="24" id="KW-1185">Reference proteome</keyword>
<dbReference type="GO" id="GO:0005758">
    <property type="term" value="C:mitochondrial intermembrane space"/>
    <property type="evidence" value="ECO:0007669"/>
    <property type="project" value="UniProtKB-SubCell"/>
</dbReference>
<dbReference type="Gene3D" id="3.40.50.300">
    <property type="entry name" value="P-loop containing nucleotide triphosphate hydrolases"/>
    <property type="match status" value="1"/>
</dbReference>
<dbReference type="GO" id="GO:0010821">
    <property type="term" value="P:regulation of mitochondrion organization"/>
    <property type="evidence" value="ECO:0007669"/>
    <property type="project" value="UniProtKB-ARBA"/>
</dbReference>
<dbReference type="SMART" id="SM00053">
    <property type="entry name" value="DYNc"/>
    <property type="match status" value="1"/>
</dbReference>
<dbReference type="GO" id="GO:0048312">
    <property type="term" value="P:intracellular distribution of mitochondria"/>
    <property type="evidence" value="ECO:0007669"/>
    <property type="project" value="TreeGrafter"/>
</dbReference>
<dbReference type="GO" id="GO:0000266">
    <property type="term" value="P:mitochondrial fission"/>
    <property type="evidence" value="ECO:0007669"/>
    <property type="project" value="TreeGrafter"/>
</dbReference>
<comment type="subunit">
    <text evidence="20">Oligomeric complex consisting of membrane-bound and soluble forms of OPA1. Interacts with RCC1L; RCC1L acts as a guanine nucleotide exchange factor (GEF) for OPA1 by exchanging bound GDP for free GTP. Interacts with CHCHD3 and IMMT; these interactions occur preferentially with soluble OPA1 forms. Interacts with PRELID1.</text>
</comment>
<dbReference type="InterPro" id="IPR001401">
    <property type="entry name" value="Dynamin_GTPase"/>
</dbReference>
<dbReference type="PRINTS" id="PR00195">
    <property type="entry name" value="DYNAMIN"/>
</dbReference>
<dbReference type="eggNOG" id="KOG0447">
    <property type="taxonomic scope" value="Eukaryota"/>
</dbReference>
<dbReference type="GO" id="GO:0006897">
    <property type="term" value="P:endocytosis"/>
    <property type="evidence" value="ECO:0007669"/>
    <property type="project" value="TreeGrafter"/>
</dbReference>
<dbReference type="GO" id="GO:0008017">
    <property type="term" value="F:microtubule binding"/>
    <property type="evidence" value="ECO:0007669"/>
    <property type="project" value="TreeGrafter"/>
</dbReference>
<protein>
    <recommendedName>
        <fullName evidence="17">Dynamin-like GTPase OPA1, mitochondrial</fullName>
        <ecNumber evidence="3">3.6.5.5</ecNumber>
    </recommendedName>
</protein>
<evidence type="ECO:0000256" key="1">
    <source>
        <dbReference type="ARBA" id="ARBA00004434"/>
    </source>
</evidence>
<dbReference type="GO" id="GO:0006915">
    <property type="term" value="P:apoptotic process"/>
    <property type="evidence" value="ECO:0007669"/>
    <property type="project" value="UniProtKB-KW"/>
</dbReference>
<dbReference type="PANTHER" id="PTHR11566:SF67">
    <property type="entry name" value="DYNAMIN-LIKE 120 KDA PROTEIN, MITOCHONDRIAL"/>
    <property type="match status" value="1"/>
</dbReference>
<keyword evidence="7" id="KW-0999">Mitochondrion inner membrane</keyword>
<evidence type="ECO:0000256" key="12">
    <source>
        <dbReference type="ARBA" id="ARBA00023121"/>
    </source>
</evidence>
<keyword evidence="11 21" id="KW-0175">Coiled coil</keyword>
<dbReference type="EMBL" id="KN122104">
    <property type="protein sequence ID" value="KFO33138.1"/>
    <property type="molecule type" value="Genomic_DNA"/>
</dbReference>
<evidence type="ECO:0000256" key="8">
    <source>
        <dbReference type="ARBA" id="ARBA00022801"/>
    </source>
</evidence>
<feature type="domain" description="Dynamin-type G" evidence="22">
    <location>
        <begin position="252"/>
        <end position="528"/>
    </location>
</feature>
<keyword evidence="10" id="KW-1133">Transmembrane helix</keyword>
<evidence type="ECO:0000259" key="22">
    <source>
        <dbReference type="PROSITE" id="PS51718"/>
    </source>
</evidence>
<dbReference type="Pfam" id="PF19434">
    <property type="entry name" value="OPA1_C"/>
    <property type="match status" value="1"/>
</dbReference>
<reference evidence="23 24" key="1">
    <citation type="submission" date="2013-11" db="EMBL/GenBank/DDBJ databases">
        <title>The Damaraland mole rat (Fukomys damarensis) genome and evolution of African mole rats.</title>
        <authorList>
            <person name="Gladyshev V.N."/>
            <person name="Fang X."/>
        </authorList>
    </citation>
    <scope>NUCLEOTIDE SEQUENCE [LARGE SCALE GENOMIC DNA]</scope>
    <source>
        <tissue evidence="23">Liver</tissue>
    </source>
</reference>
<dbReference type="SUPFAM" id="SSF52540">
    <property type="entry name" value="P-loop containing nucleoside triphosphate hydrolases"/>
    <property type="match status" value="1"/>
</dbReference>
<feature type="coiled-coil region" evidence="21">
    <location>
        <begin position="863"/>
        <end position="890"/>
    </location>
</feature>
<keyword evidence="14" id="KW-0342">GTP-binding</keyword>
<dbReference type="GO" id="GO:0008289">
    <property type="term" value="F:lipid binding"/>
    <property type="evidence" value="ECO:0007669"/>
    <property type="project" value="UniProtKB-KW"/>
</dbReference>
<evidence type="ECO:0000256" key="7">
    <source>
        <dbReference type="ARBA" id="ARBA00022792"/>
    </source>
</evidence>
<dbReference type="PROSITE" id="PS51718">
    <property type="entry name" value="G_DYNAMIN_2"/>
    <property type="match status" value="1"/>
</dbReference>
<keyword evidence="4" id="KW-0812">Transmembrane</keyword>
<evidence type="ECO:0000256" key="17">
    <source>
        <dbReference type="ARBA" id="ARBA00044791"/>
    </source>
</evidence>
<evidence type="ECO:0000256" key="14">
    <source>
        <dbReference type="ARBA" id="ARBA00023134"/>
    </source>
</evidence>
<accession>A0A091DRP9</accession>
<evidence type="ECO:0000256" key="16">
    <source>
        <dbReference type="ARBA" id="ARBA00023157"/>
    </source>
</evidence>
<evidence type="ECO:0000256" key="19">
    <source>
        <dbReference type="ARBA" id="ARBA00056643"/>
    </source>
</evidence>
<evidence type="ECO:0000256" key="3">
    <source>
        <dbReference type="ARBA" id="ARBA00011980"/>
    </source>
</evidence>
<keyword evidence="12" id="KW-0446">Lipid-binding</keyword>
<evidence type="ECO:0000256" key="21">
    <source>
        <dbReference type="SAM" id="Coils"/>
    </source>
</evidence>
<keyword evidence="16" id="KW-1015">Disulfide bond</keyword>
<dbReference type="FunFam" id="3.40.50.300:FF:000171">
    <property type="entry name" value="Dynamin-like 120 kDa protein, mitochondrial"/>
    <property type="match status" value="1"/>
</dbReference>
<evidence type="ECO:0000256" key="11">
    <source>
        <dbReference type="ARBA" id="ARBA00023054"/>
    </source>
</evidence>
<evidence type="ECO:0000256" key="10">
    <source>
        <dbReference type="ARBA" id="ARBA00022989"/>
    </source>
</evidence>
<dbReference type="InterPro" id="IPR045817">
    <property type="entry name" value="OPA1_C"/>
</dbReference>
<dbReference type="InterPro" id="IPR027417">
    <property type="entry name" value="P-loop_NTPase"/>
</dbReference>
<feature type="coiled-coil region" evidence="21">
    <location>
        <begin position="182"/>
        <end position="220"/>
    </location>
</feature>
<keyword evidence="8" id="KW-0378">Hydrolase</keyword>
<dbReference type="InterPro" id="IPR030381">
    <property type="entry name" value="G_DYNAMIN_dom"/>
</dbReference>
<evidence type="ECO:0000256" key="5">
    <source>
        <dbReference type="ARBA" id="ARBA00022703"/>
    </source>
</evidence>
<proteinExistence type="predicted"/>
<keyword evidence="5" id="KW-0053">Apoptosis</keyword>
<keyword evidence="6" id="KW-0547">Nucleotide-binding</keyword>
<dbReference type="PANTHER" id="PTHR11566">
    <property type="entry name" value="DYNAMIN"/>
    <property type="match status" value="1"/>
</dbReference>
<dbReference type="STRING" id="885580.ENSFDAP00000013269"/>
<dbReference type="GO" id="GO:0005743">
    <property type="term" value="C:mitochondrial inner membrane"/>
    <property type="evidence" value="ECO:0007669"/>
    <property type="project" value="UniProtKB-SubCell"/>
</dbReference>
<keyword evidence="9" id="KW-0809">Transit peptide</keyword>
<comment type="catalytic activity">
    <reaction evidence="18">
        <text>GTP + H2O = GDP + phosphate + H(+)</text>
        <dbReference type="Rhea" id="RHEA:19669"/>
        <dbReference type="ChEBI" id="CHEBI:15377"/>
        <dbReference type="ChEBI" id="CHEBI:15378"/>
        <dbReference type="ChEBI" id="CHEBI:37565"/>
        <dbReference type="ChEBI" id="CHEBI:43474"/>
        <dbReference type="ChEBI" id="CHEBI:58189"/>
        <dbReference type="EC" id="3.6.5.5"/>
    </reaction>
</comment>
<dbReference type="Proteomes" id="UP000028990">
    <property type="component" value="Unassembled WGS sequence"/>
</dbReference>
<dbReference type="EC" id="3.6.5.5" evidence="3"/>
<dbReference type="GO" id="GO:0016559">
    <property type="term" value="P:peroxisome fission"/>
    <property type="evidence" value="ECO:0007669"/>
    <property type="project" value="TreeGrafter"/>
</dbReference>
<dbReference type="GO" id="GO:0005525">
    <property type="term" value="F:GTP binding"/>
    <property type="evidence" value="ECO:0007669"/>
    <property type="project" value="UniProtKB-KW"/>
</dbReference>
<dbReference type="GO" id="GO:0005874">
    <property type="term" value="C:microtubule"/>
    <property type="evidence" value="ECO:0007669"/>
    <property type="project" value="TreeGrafter"/>
</dbReference>
<gene>
    <name evidence="23" type="ORF">H920_05326</name>
</gene>
<dbReference type="AlphaFoldDB" id="A0A091DRP9"/>
<sequence>MWRLRRAAVAWNFWPARLAARLLKLRYLVLGSAVGGGYTAKKTFDQWKDMIPDLSDYKWIVPDIVWEIDEYIDFEKIRKELPNSEDLAKLTPDLDKIVESLSLLKDFFTTGHKLVSEVIEASDLLLFLDMSWNLAQASNIIRQFVGQYIYLSGSPGETAFRATDHGSESDKPYRKVSDKEKIDQLQEELLHTQLKYQRILERLEKENKELRKLVLQKDDKGIHHRKLKKSLIDMYSEVLDVLSDYDASYNTQDHLPRVVVVGDQSAGKTSVLEMIAQARIFPRGSGEMMTRSPVKVTLSEGPHHVALFKDSSREFDLTKEEDLAALRHEIELRMRKNVKEGCTVSPETISLNVKGPGLQRMVLVDLPGVINTVTSGMAPDTKETIFSISKAYMQNPNAIILCIQDGSVDAERSIVTDLVSQMDPHGRRTIFVLTKVDLAEKNVASPSRIQQIIEGKLFPMKALGYFAVVTGKGNSSESIEAIREYEEEFFQSSKLLKTSMLKAHQVTTRNLSLAVSDCFWKMVRESVEQQADSFKATRFNLETEWKNNYPRLRELDRNELFEKAKNEILDEVISLSQVTPKHWEEILQQSLWERVSTHVIENIYLPAAQTMNSGTFNTTVDIKLKQWTDKQLPNKAVEVAWETLQEEFSRFMTEPKGKEHDDIFDKLKEAVKEESIKRHKWNDFAEDSLRVIQHNALEDRSISDKQQWDAAIYFMEEALQARLRDTENAIENMIGPDWKKRWLHWMNRTQEQCVHNETKNELEKMLKCNEEHPAYLASDEITTVRKNLESRGVEVDPSLIKDTWHQVYRRHFLKTALNHCNLCRRGFYYYQRHFVDSELECNDVVLFWRIQRMLAITANTLRQQLTNTEVRRLEKNVKEVLEDFAEDSEKKVKLLTGKRVQLAEDLTESRAQSAIPLVSGALSYSTVEGRGFGTRMFSRAPPSGAVRQLRTL</sequence>
<evidence type="ECO:0000313" key="23">
    <source>
        <dbReference type="EMBL" id="KFO33138.1"/>
    </source>
</evidence>
<evidence type="ECO:0000256" key="13">
    <source>
        <dbReference type="ARBA" id="ARBA00023128"/>
    </source>
</evidence>
<evidence type="ECO:0000256" key="6">
    <source>
        <dbReference type="ARBA" id="ARBA00022741"/>
    </source>
</evidence>
<dbReference type="GO" id="GO:0008053">
    <property type="term" value="P:mitochondrial fusion"/>
    <property type="evidence" value="ECO:0007669"/>
    <property type="project" value="TreeGrafter"/>
</dbReference>
<keyword evidence="15" id="KW-0472">Membrane</keyword>
<evidence type="ECO:0000313" key="24">
    <source>
        <dbReference type="Proteomes" id="UP000028990"/>
    </source>
</evidence>
<dbReference type="Pfam" id="PF00350">
    <property type="entry name" value="Dynamin_N"/>
    <property type="match status" value="1"/>
</dbReference>
<comment type="function">
    <text evidence="19">Isoforms that contain the alternative exon 4b are required for mitochondrial genome maintenance, possibly by anchoring the mitochondrial nucleoids to the inner mitochondrial membrane.</text>
</comment>
<name>A0A091DRP9_FUKDA</name>
<organism evidence="23 24">
    <name type="scientific">Fukomys damarensis</name>
    <name type="common">Damaraland mole rat</name>
    <name type="synonym">Cryptomys damarensis</name>
    <dbReference type="NCBI Taxonomy" id="885580"/>
    <lineage>
        <taxon>Eukaryota</taxon>
        <taxon>Metazoa</taxon>
        <taxon>Chordata</taxon>
        <taxon>Craniata</taxon>
        <taxon>Vertebrata</taxon>
        <taxon>Euteleostomi</taxon>
        <taxon>Mammalia</taxon>
        <taxon>Eutheria</taxon>
        <taxon>Euarchontoglires</taxon>
        <taxon>Glires</taxon>
        <taxon>Rodentia</taxon>
        <taxon>Hystricomorpha</taxon>
        <taxon>Bathyergidae</taxon>
        <taxon>Fukomys</taxon>
    </lineage>
</organism>
<evidence type="ECO:0000256" key="20">
    <source>
        <dbReference type="ARBA" id="ARBA00064015"/>
    </source>
</evidence>
<evidence type="ECO:0000256" key="18">
    <source>
        <dbReference type="ARBA" id="ARBA00048040"/>
    </source>
</evidence>
<dbReference type="InterPro" id="IPR045063">
    <property type="entry name" value="Dynamin_N"/>
</dbReference>
<dbReference type="InterPro" id="IPR022812">
    <property type="entry name" value="Dynamin"/>
</dbReference>
<dbReference type="GO" id="GO:0003924">
    <property type="term" value="F:GTPase activity"/>
    <property type="evidence" value="ECO:0007669"/>
    <property type="project" value="InterPro"/>
</dbReference>
<dbReference type="CDD" id="cd08771">
    <property type="entry name" value="DLP_1"/>
    <property type="match status" value="1"/>
</dbReference>